<dbReference type="Gene3D" id="1.10.150.240">
    <property type="entry name" value="Putative phosphatase, domain 2"/>
    <property type="match status" value="1"/>
</dbReference>
<dbReference type="Gene3D" id="3.40.50.1000">
    <property type="entry name" value="HAD superfamily/HAD-like"/>
    <property type="match status" value="1"/>
</dbReference>
<dbReference type="RefSeq" id="WP_120356086.1">
    <property type="nucleotide sequence ID" value="NZ_RAQO01000009.1"/>
</dbReference>
<reference evidence="2 3" key="1">
    <citation type="submission" date="2018-09" db="EMBL/GenBank/DDBJ databases">
        <authorList>
            <person name="Wang Z."/>
        </authorList>
    </citation>
    <scope>NUCLEOTIDE SEQUENCE [LARGE SCALE GENOMIC DNA]</scope>
    <source>
        <strain evidence="2 3">ALS 81</strain>
    </source>
</reference>
<dbReference type="SFLD" id="SFLDG01129">
    <property type="entry name" value="C1.5:_HAD__Beta-PGM__Phosphata"/>
    <property type="match status" value="1"/>
</dbReference>
<dbReference type="InterPro" id="IPR051806">
    <property type="entry name" value="HAD-like_SPP"/>
</dbReference>
<dbReference type="InterPro" id="IPR006439">
    <property type="entry name" value="HAD-SF_hydro_IA"/>
</dbReference>
<dbReference type="SUPFAM" id="SSF56784">
    <property type="entry name" value="HAD-like"/>
    <property type="match status" value="1"/>
</dbReference>
<organism evidence="2 3">
    <name type="scientific">Alginatibacterium sediminis</name>
    <dbReference type="NCBI Taxonomy" id="2164068"/>
    <lineage>
        <taxon>Bacteria</taxon>
        <taxon>Pseudomonadati</taxon>
        <taxon>Pseudomonadota</taxon>
        <taxon>Gammaproteobacteria</taxon>
        <taxon>Alteromonadales</taxon>
        <taxon>Alteromonadaceae</taxon>
        <taxon>Alginatibacterium</taxon>
    </lineage>
</organism>
<dbReference type="Proteomes" id="UP000286482">
    <property type="component" value="Unassembled WGS sequence"/>
</dbReference>
<name>A0A420E791_9ALTE</name>
<evidence type="ECO:0000313" key="3">
    <source>
        <dbReference type="Proteomes" id="UP000286482"/>
    </source>
</evidence>
<dbReference type="SFLD" id="SFLDS00003">
    <property type="entry name" value="Haloacid_Dehalogenase"/>
    <property type="match status" value="1"/>
</dbReference>
<dbReference type="NCBIfam" id="TIGR02009">
    <property type="entry name" value="PGMB-YQAB-SF"/>
    <property type="match status" value="1"/>
</dbReference>
<keyword evidence="2" id="KW-0378">Hydrolase</keyword>
<dbReference type="InterPro" id="IPR036412">
    <property type="entry name" value="HAD-like_sf"/>
</dbReference>
<dbReference type="PANTHER" id="PTHR43481:SF4">
    <property type="entry name" value="GLYCEROL-1-PHOSPHATE PHOSPHOHYDROLASE 1-RELATED"/>
    <property type="match status" value="1"/>
</dbReference>
<dbReference type="InterPro" id="IPR023198">
    <property type="entry name" value="PGP-like_dom2"/>
</dbReference>
<dbReference type="Pfam" id="PF00702">
    <property type="entry name" value="Hydrolase"/>
    <property type="match status" value="1"/>
</dbReference>
<evidence type="ECO:0000256" key="1">
    <source>
        <dbReference type="ARBA" id="ARBA00006171"/>
    </source>
</evidence>
<sequence length="201" mass="22184">MRDDIKHYQGLIFDMDGTLIDSMGFHLLAWEQTASEYGFPYDAKWQHSLGGVPTNRTVELINQRFNLSLDVDAVSLSKRLHWEAIARAPQLIPSSYALFEQAFGRQKIALGTGSNRQHAIEMLNQVNLLEKFDAIVTSCDVVNGKPSGDTFLLAAKGLGLEPAQCLVLEDTEIGYQAAVAAGMDCLMVIDGQLEPSIRKLD</sequence>
<comment type="caution">
    <text evidence="2">The sequence shown here is derived from an EMBL/GenBank/DDBJ whole genome shotgun (WGS) entry which is preliminary data.</text>
</comment>
<gene>
    <name evidence="2" type="ORF">DBZ36_16555</name>
</gene>
<dbReference type="NCBIfam" id="TIGR01509">
    <property type="entry name" value="HAD-SF-IA-v3"/>
    <property type="match status" value="1"/>
</dbReference>
<dbReference type="GO" id="GO:0050308">
    <property type="term" value="F:sugar-phosphatase activity"/>
    <property type="evidence" value="ECO:0007669"/>
    <property type="project" value="TreeGrafter"/>
</dbReference>
<accession>A0A420E791</accession>
<dbReference type="PANTHER" id="PTHR43481">
    <property type="entry name" value="FRUCTOSE-1-PHOSPHATE PHOSPHATASE"/>
    <property type="match status" value="1"/>
</dbReference>
<comment type="similarity">
    <text evidence="1">Belongs to the HAD-like hydrolase superfamily. CbbY/CbbZ/Gph/YieH family.</text>
</comment>
<protein>
    <submittedName>
        <fullName evidence="2">Beta-phosphoglucomutase family hydrolase</fullName>
    </submittedName>
</protein>
<dbReference type="PRINTS" id="PR00413">
    <property type="entry name" value="HADHALOGNASE"/>
</dbReference>
<dbReference type="EMBL" id="RAQO01000009">
    <property type="protein sequence ID" value="RKF14275.1"/>
    <property type="molecule type" value="Genomic_DNA"/>
</dbReference>
<proteinExistence type="inferred from homology"/>
<dbReference type="AlphaFoldDB" id="A0A420E791"/>
<dbReference type="InterPro" id="IPR023214">
    <property type="entry name" value="HAD_sf"/>
</dbReference>
<dbReference type="OrthoDB" id="9800058at2"/>
<dbReference type="CDD" id="cd07505">
    <property type="entry name" value="HAD_BPGM-like"/>
    <property type="match status" value="1"/>
</dbReference>
<keyword evidence="3" id="KW-1185">Reference proteome</keyword>
<evidence type="ECO:0000313" key="2">
    <source>
        <dbReference type="EMBL" id="RKF14275.1"/>
    </source>
</evidence>
<dbReference type="InterPro" id="IPR010976">
    <property type="entry name" value="B-phosphoglucomutase_hydrolase"/>
</dbReference>